<dbReference type="PANTHER" id="PTHR30528:SF0">
    <property type="entry name" value="CYTOPLASMIC PROTEIN"/>
    <property type="match status" value="1"/>
</dbReference>
<name>A0ABY5KJH2_9CELL</name>
<keyword evidence="2" id="KW-0238">DNA-binding</keyword>
<dbReference type="RefSeq" id="WP_227575779.1">
    <property type="nucleotide sequence ID" value="NZ_CP101987.1"/>
</dbReference>
<accession>A0ABY5KJH2</accession>
<evidence type="ECO:0000313" key="3">
    <source>
        <dbReference type="Proteomes" id="UP001316384"/>
    </source>
</evidence>
<feature type="region of interest" description="Disordered" evidence="1">
    <location>
        <begin position="15"/>
        <end position="37"/>
    </location>
</feature>
<proteinExistence type="predicted"/>
<gene>
    <name evidence="2" type="ORF">NP048_11735</name>
</gene>
<sequence>MLDIRPERLTRSQARRTVLRASGLDRPRSTRQAPGGTRELQQVVDRLGLLQVDSVNVLARAHLMPVYSRVGAWDVTTLDRATARPPRRLVETWAHEASLVPPSTFRALAFKHAGYRARVERRGDELNGVPVGRSPEVAAVRGIVEERGPVTAREAQELLGGGGRRSEAWGWSSTDAKRALEYLFLVGELTTAGRNAQFERRFDLPERVLPPEVLAAPQLDERTARRRLVEIAARAHGVASVRCLADHWRTAVEPTREVVEELVTQGVLRPVEVEGWRGPLYRHRDARVPRRAQGRALLSPFDPVVWERTRTESLFDLRYRIEIYVPAASRVWGYYVLPFLLGERMVALVDLKADRRAGVLRVPAVHRTPGPAGDPATGAPGDAEVAHELATELWALAGWLGLSDVHVDRDAAGGLAGPLGREVATAAGRTATP</sequence>
<keyword evidence="3" id="KW-1185">Reference proteome</keyword>
<evidence type="ECO:0000313" key="2">
    <source>
        <dbReference type="EMBL" id="UUI70475.1"/>
    </source>
</evidence>
<dbReference type="EMBL" id="CP101987">
    <property type="protein sequence ID" value="UUI70475.1"/>
    <property type="molecule type" value="Genomic_DNA"/>
</dbReference>
<protein>
    <submittedName>
        <fullName evidence="2">Winged helix DNA-binding domain-containing protein</fullName>
    </submittedName>
</protein>
<organism evidence="2 3">
    <name type="scientific">Cellulomonas xiejunii</name>
    <dbReference type="NCBI Taxonomy" id="2968083"/>
    <lineage>
        <taxon>Bacteria</taxon>
        <taxon>Bacillati</taxon>
        <taxon>Actinomycetota</taxon>
        <taxon>Actinomycetes</taxon>
        <taxon>Micrococcales</taxon>
        <taxon>Cellulomonadaceae</taxon>
        <taxon>Cellulomonas</taxon>
    </lineage>
</organism>
<dbReference type="PANTHER" id="PTHR30528">
    <property type="entry name" value="CYTOPLASMIC PROTEIN"/>
    <property type="match status" value="1"/>
</dbReference>
<dbReference type="GO" id="GO:0003677">
    <property type="term" value="F:DNA binding"/>
    <property type="evidence" value="ECO:0007669"/>
    <property type="project" value="UniProtKB-KW"/>
</dbReference>
<dbReference type="InterPro" id="IPR009351">
    <property type="entry name" value="AlkZ-like"/>
</dbReference>
<dbReference type="Pfam" id="PF06224">
    <property type="entry name" value="AlkZ-like"/>
    <property type="match status" value="1"/>
</dbReference>
<evidence type="ECO:0000256" key="1">
    <source>
        <dbReference type="SAM" id="MobiDB-lite"/>
    </source>
</evidence>
<reference evidence="2 3" key="1">
    <citation type="submission" date="2022-07" db="EMBL/GenBank/DDBJ databases">
        <title>Novel species in genus cellulomonas.</title>
        <authorList>
            <person name="Ye L."/>
        </authorList>
    </citation>
    <scope>NUCLEOTIDE SEQUENCE [LARGE SCALE GENOMIC DNA]</scope>
    <source>
        <strain evidence="3">zg-B89</strain>
    </source>
</reference>
<dbReference type="Proteomes" id="UP001316384">
    <property type="component" value="Chromosome"/>
</dbReference>